<sequence>MAIAIVIGVIVVVALVALNISSNAQDRERQAAMAAAMGGAVGWPSAQWREQHATIALCPYPSKAKYKAPIHGQAAGAPYTTFLVEHETMFQNMITTWRHTAVVIESVDRSVDRLDLLSTQGEWLLEFNKKSVEHRRFSSGNEEFDRWYLGLTPNHPDQARQL</sequence>
<reference evidence="1 2" key="1">
    <citation type="submission" date="2021-04" db="EMBL/GenBank/DDBJ databases">
        <title>Nocardia tengchongensis.</title>
        <authorList>
            <person name="Zhuang k."/>
            <person name="Ran Y."/>
            <person name="Li W."/>
        </authorList>
    </citation>
    <scope>NUCLEOTIDE SEQUENCE [LARGE SCALE GENOMIC DNA]</scope>
    <source>
        <strain evidence="1 2">CFH S0057</strain>
    </source>
</reference>
<proteinExistence type="predicted"/>
<protein>
    <submittedName>
        <fullName evidence="1">Uncharacterized protein</fullName>
    </submittedName>
</protein>
<dbReference type="EMBL" id="CP074371">
    <property type="protein sequence ID" value="QVI21892.1"/>
    <property type="molecule type" value="Genomic_DNA"/>
</dbReference>
<gene>
    <name evidence="1" type="ORF">KHQ06_01645</name>
</gene>
<keyword evidence="2" id="KW-1185">Reference proteome</keyword>
<name>A0ABX8CPP9_9NOCA</name>
<accession>A0ABX8CPP9</accession>
<evidence type="ECO:0000313" key="2">
    <source>
        <dbReference type="Proteomes" id="UP000683310"/>
    </source>
</evidence>
<organism evidence="1 2">
    <name type="scientific">Nocardia tengchongensis</name>
    <dbReference type="NCBI Taxonomy" id="2055889"/>
    <lineage>
        <taxon>Bacteria</taxon>
        <taxon>Bacillati</taxon>
        <taxon>Actinomycetota</taxon>
        <taxon>Actinomycetes</taxon>
        <taxon>Mycobacteriales</taxon>
        <taxon>Nocardiaceae</taxon>
        <taxon>Nocardia</taxon>
    </lineage>
</organism>
<evidence type="ECO:0000313" key="1">
    <source>
        <dbReference type="EMBL" id="QVI21892.1"/>
    </source>
</evidence>
<dbReference type="Proteomes" id="UP000683310">
    <property type="component" value="Chromosome"/>
</dbReference>